<dbReference type="Proteomes" id="UP000601435">
    <property type="component" value="Unassembled WGS sequence"/>
</dbReference>
<accession>A0A812T6M7</accession>
<keyword evidence="3" id="KW-1185">Reference proteome</keyword>
<name>A0A812T6M7_9DINO</name>
<evidence type="ECO:0000256" key="1">
    <source>
        <dbReference type="SAM" id="MobiDB-lite"/>
    </source>
</evidence>
<evidence type="ECO:0000313" key="3">
    <source>
        <dbReference type="Proteomes" id="UP000601435"/>
    </source>
</evidence>
<reference evidence="2" key="1">
    <citation type="submission" date="2021-02" db="EMBL/GenBank/DDBJ databases">
        <authorList>
            <person name="Dougan E. K."/>
            <person name="Rhodes N."/>
            <person name="Thang M."/>
            <person name="Chan C."/>
        </authorList>
    </citation>
    <scope>NUCLEOTIDE SEQUENCE</scope>
</reference>
<dbReference type="AlphaFoldDB" id="A0A812T6M7"/>
<sequence length="104" mass="12095">EKRRRKEEKRKKREDEDEAAASAEADRKEKHSSGHFKAVMKENESKRQHWGESVKGRVSSDYKGLTDAELERRFGATQSSSQEKLMTEQEVLAMLRKGKDKKTK</sequence>
<dbReference type="OrthoDB" id="438203at2759"/>
<feature type="non-terminal residue" evidence="2">
    <location>
        <position position="104"/>
    </location>
</feature>
<organism evidence="2 3">
    <name type="scientific">Symbiodinium necroappetens</name>
    <dbReference type="NCBI Taxonomy" id="1628268"/>
    <lineage>
        <taxon>Eukaryota</taxon>
        <taxon>Sar</taxon>
        <taxon>Alveolata</taxon>
        <taxon>Dinophyceae</taxon>
        <taxon>Suessiales</taxon>
        <taxon>Symbiodiniaceae</taxon>
        <taxon>Symbiodinium</taxon>
    </lineage>
</organism>
<proteinExistence type="predicted"/>
<feature type="compositionally biased region" description="Basic and acidic residues" evidence="1">
    <location>
        <begin position="39"/>
        <end position="62"/>
    </location>
</feature>
<feature type="region of interest" description="Disordered" evidence="1">
    <location>
        <begin position="1"/>
        <end position="62"/>
    </location>
</feature>
<feature type="compositionally biased region" description="Basic residues" evidence="1">
    <location>
        <begin position="1"/>
        <end position="12"/>
    </location>
</feature>
<dbReference type="EMBL" id="CAJNJA010023815">
    <property type="protein sequence ID" value="CAE7516898.1"/>
    <property type="molecule type" value="Genomic_DNA"/>
</dbReference>
<protein>
    <submittedName>
        <fullName evidence="2">Uncharacterized protein</fullName>
    </submittedName>
</protein>
<evidence type="ECO:0000313" key="2">
    <source>
        <dbReference type="EMBL" id="CAE7516898.1"/>
    </source>
</evidence>
<gene>
    <name evidence="2" type="ORF">SNEC2469_LOCUS14779</name>
</gene>
<comment type="caution">
    <text evidence="2">The sequence shown here is derived from an EMBL/GenBank/DDBJ whole genome shotgun (WGS) entry which is preliminary data.</text>
</comment>